<proteinExistence type="predicted"/>
<evidence type="ECO:0000313" key="1">
    <source>
        <dbReference type="EMBL" id="EHU46140.1"/>
    </source>
</evidence>
<protein>
    <submittedName>
        <fullName evidence="1">Uncharacterized protein</fullName>
    </submittedName>
</protein>
<organism evidence="1 2">
    <name type="scientific">Escherichia coli DEC2D</name>
    <dbReference type="NCBI Taxonomy" id="868141"/>
    <lineage>
        <taxon>Bacteria</taxon>
        <taxon>Pseudomonadati</taxon>
        <taxon>Pseudomonadota</taxon>
        <taxon>Gammaproteobacteria</taxon>
        <taxon>Enterobacterales</taxon>
        <taxon>Enterobacteriaceae</taxon>
        <taxon>Escherichia</taxon>
    </lineage>
</organism>
<gene>
    <name evidence="1" type="ORF">ECDEC2D_2173</name>
</gene>
<comment type="caution">
    <text evidence="1">The sequence shown here is derived from an EMBL/GenBank/DDBJ whole genome shotgun (WGS) entry which is preliminary data.</text>
</comment>
<dbReference type="Proteomes" id="UP000005272">
    <property type="component" value="Unassembled WGS sequence"/>
</dbReference>
<reference evidence="1 2" key="1">
    <citation type="journal article" date="2012" name="J. Bacteriol.">
        <title>Draft Genome Sequences of the Diarrheagenic Escherichia coli Collection.</title>
        <authorList>
            <person name="Hazen T.H."/>
            <person name="Sahl J.W."/>
            <person name="Redman J.C."/>
            <person name="Morris C.R."/>
            <person name="Daugherty S.C."/>
            <person name="Chibucos M.C."/>
            <person name="Sengamalay N.A."/>
            <person name="Fraser-Liggett C.M."/>
            <person name="Steinsland H."/>
            <person name="Whittam T.S."/>
            <person name="Whittam B."/>
            <person name="Manning S.D."/>
            <person name="Rasko D.A."/>
        </authorList>
    </citation>
    <scope>NUCLEOTIDE SEQUENCE [LARGE SCALE GENOMIC DNA]</scope>
    <source>
        <strain evidence="1 2">DEC2D</strain>
    </source>
</reference>
<sequence length="44" mass="4919">MNGSVINTMRLVNHHRKPAFGAKQYSPKMIIVTPNAIHAELFGK</sequence>
<evidence type="ECO:0000313" key="2">
    <source>
        <dbReference type="Proteomes" id="UP000005272"/>
    </source>
</evidence>
<dbReference type="AlphaFoldDB" id="A0A828U9D0"/>
<name>A0A828U9D0_ECOLX</name>
<accession>A0A828U9D0</accession>
<dbReference type="EMBL" id="AIFC01000019">
    <property type="protein sequence ID" value="EHU46140.1"/>
    <property type="molecule type" value="Genomic_DNA"/>
</dbReference>